<keyword evidence="3" id="KW-1185">Reference proteome</keyword>
<dbReference type="RefSeq" id="XP_041288980.1">
    <property type="nucleotide sequence ID" value="XM_041431691.1"/>
</dbReference>
<dbReference type="Proteomes" id="UP000823399">
    <property type="component" value="Unassembled WGS sequence"/>
</dbReference>
<dbReference type="OrthoDB" id="2436145at2759"/>
<reference evidence="2" key="1">
    <citation type="journal article" date="2020" name="New Phytol.">
        <title>Comparative genomics reveals dynamic genome evolution in host specialist ectomycorrhizal fungi.</title>
        <authorList>
            <person name="Lofgren L.A."/>
            <person name="Nguyen N.H."/>
            <person name="Vilgalys R."/>
            <person name="Ruytinx J."/>
            <person name="Liao H.L."/>
            <person name="Branco S."/>
            <person name="Kuo A."/>
            <person name="LaButti K."/>
            <person name="Lipzen A."/>
            <person name="Andreopoulos W."/>
            <person name="Pangilinan J."/>
            <person name="Riley R."/>
            <person name="Hundley H."/>
            <person name="Na H."/>
            <person name="Barry K."/>
            <person name="Grigoriev I.V."/>
            <person name="Stajich J.E."/>
            <person name="Kennedy P.G."/>
        </authorList>
    </citation>
    <scope>NUCLEOTIDE SEQUENCE</scope>
    <source>
        <strain evidence="2">FC423</strain>
    </source>
</reference>
<feature type="non-terminal residue" evidence="2">
    <location>
        <position position="890"/>
    </location>
</feature>
<dbReference type="AlphaFoldDB" id="A0A9P7EZ07"/>
<gene>
    <name evidence="2" type="ORF">F5147DRAFT_582942</name>
</gene>
<protein>
    <submittedName>
        <fullName evidence="2">Uncharacterized protein</fullName>
    </submittedName>
</protein>
<dbReference type="EMBL" id="JABBWM010000060">
    <property type="protein sequence ID" value="KAG2098732.1"/>
    <property type="molecule type" value="Genomic_DNA"/>
</dbReference>
<feature type="compositionally biased region" description="Acidic residues" evidence="1">
    <location>
        <begin position="728"/>
        <end position="738"/>
    </location>
</feature>
<evidence type="ECO:0000313" key="2">
    <source>
        <dbReference type="EMBL" id="KAG2098732.1"/>
    </source>
</evidence>
<evidence type="ECO:0000313" key="3">
    <source>
        <dbReference type="Proteomes" id="UP000823399"/>
    </source>
</evidence>
<dbReference type="GeneID" id="64693950"/>
<accession>A0A9P7EZ07</accession>
<name>A0A9P7EZ07_9AGAM</name>
<proteinExistence type="predicted"/>
<organism evidence="2 3">
    <name type="scientific">Suillus discolor</name>
    <dbReference type="NCBI Taxonomy" id="1912936"/>
    <lineage>
        <taxon>Eukaryota</taxon>
        <taxon>Fungi</taxon>
        <taxon>Dikarya</taxon>
        <taxon>Basidiomycota</taxon>
        <taxon>Agaricomycotina</taxon>
        <taxon>Agaricomycetes</taxon>
        <taxon>Agaricomycetidae</taxon>
        <taxon>Boletales</taxon>
        <taxon>Suillineae</taxon>
        <taxon>Suillaceae</taxon>
        <taxon>Suillus</taxon>
    </lineage>
</organism>
<comment type="caution">
    <text evidence="2">The sequence shown here is derived from an EMBL/GenBank/DDBJ whole genome shotgun (WGS) entry which is preliminary data.</text>
</comment>
<feature type="region of interest" description="Disordered" evidence="1">
    <location>
        <begin position="706"/>
        <end position="757"/>
    </location>
</feature>
<evidence type="ECO:0000256" key="1">
    <source>
        <dbReference type="SAM" id="MobiDB-lite"/>
    </source>
</evidence>
<sequence>DHGIQNVESSRVKCGGCFHWIQLNKDREFCPANWLQHKGKCSQINGKANVRVAGENISARPRVPVPKDGSGNVHSEESLWTEKEKRALYEALRAWARWEVNAKEGYVSSMHCEGVTKNNDLICDACHGVAHDESFKRAVQESKLPQEQQHAIHAARDTFTPHTLKNADALDLQDKLNDPIVWNAHHLLQRGNDAECFLELFKAARDGQLQGRQTFQELCMVLADQLKHDTSNNKKLKYGIRYPKNFLNFMTLVRSYGGDSARQYGIITSQLAGPSPRHLRTLTARSEDALQNPNLVIENIAHVKRFVDSLNYKGPIIIAGDCTKLRSHLTYSNDFGSHILGSVLPYEECKVDEVEDIARVIDTIKKKNAMATQVREILAQVPLPGCQPQVIALLPTNGKDNGVGIHAEHMKIICMAGWLGLPIVALAADGAASELLAQTLMDQEQSEQERLTYDYKIYGFHLRVPIFAGTGPMVSISDPPHGHKTCRNQPQHGTHTASLGIGIVVNSSFLDLHATGESGLVLGDVQNVDKQDDGAAFLLFNYVALLATTVPVDEGQSFNIFNRLCDTLILLVLAYARFYPDQLFCIWMFGTHFVEHFFGISRQLLPNYAYAELLKIVQHIMLRQHLLMSGQFNEKREKLSRVGYIIEYSSSPLSQREKHNLLVTVTSAHLDAIVELGFHEATAFCKELLHIPTIRPTIQSPLALIPLGASPQRTRPKTADRTSAIPDSNDDIDSDSSVDTDSGGNNNSDDDDASPLLDSITGEAISRAVTQSTMRYAALCEDYDRVIADIPSSGPTRTSLAEHVALEDLKTAGAASNVEPVLAMAKSALFDDDGKLSIPHILNARKSHQSETKVHSERVITIDPKFVLHRVIEEESASKSKLSITREYSH</sequence>